<dbReference type="InterPro" id="IPR029044">
    <property type="entry name" value="Nucleotide-diphossugar_trans"/>
</dbReference>
<dbReference type="RefSeq" id="WP_248478375.1">
    <property type="nucleotide sequence ID" value="NZ_JALPRF010000003.1"/>
</dbReference>
<name>A0ABT0HNL9_9BACT</name>
<reference evidence="1 2" key="1">
    <citation type="submission" date="2022-04" db="EMBL/GenBank/DDBJ databases">
        <title>Spirosoma sp. strain RP8 genome sequencing and assembly.</title>
        <authorList>
            <person name="Jung Y."/>
        </authorList>
    </citation>
    <scope>NUCLEOTIDE SEQUENCE [LARGE SCALE GENOMIC DNA]</scope>
    <source>
        <strain evidence="1 2">RP8</strain>
    </source>
</reference>
<proteinExistence type="predicted"/>
<accession>A0ABT0HNL9</accession>
<evidence type="ECO:0000313" key="1">
    <source>
        <dbReference type="EMBL" id="MCK8493758.1"/>
    </source>
</evidence>
<evidence type="ECO:0000313" key="2">
    <source>
        <dbReference type="Proteomes" id="UP001202180"/>
    </source>
</evidence>
<organism evidence="1 2">
    <name type="scientific">Spirosoma liriopis</name>
    <dbReference type="NCBI Taxonomy" id="2937440"/>
    <lineage>
        <taxon>Bacteria</taxon>
        <taxon>Pseudomonadati</taxon>
        <taxon>Bacteroidota</taxon>
        <taxon>Cytophagia</taxon>
        <taxon>Cytophagales</taxon>
        <taxon>Cytophagaceae</taxon>
        <taxon>Spirosoma</taxon>
    </lineage>
</organism>
<dbReference type="EMBL" id="JALPRF010000003">
    <property type="protein sequence ID" value="MCK8493758.1"/>
    <property type="molecule type" value="Genomic_DNA"/>
</dbReference>
<dbReference type="Proteomes" id="UP001202180">
    <property type="component" value="Unassembled WGS sequence"/>
</dbReference>
<sequence length="302" mass="35123">MKNFIKRTLPSIHREYLTQRYGINRLAVEKKLSSLTERGVEESQHKVIVSLTSYGDRINDIHLTIFSLLVQTYKPNRILLWLTANEYPNRELDLPDSLLSLKNLGLEVKWCNDYKSYNKLIPALLEFPEYTIVTADDDVFYAKDWLKKLFDSYVEFPHYIHTHKASKVRHLKNSSFDRYTNWEDALPGSVSYKNFLKGVSGVLYPPRSLHIDATRSDIFLSLSPYADDVWFWSMAVLNKVKVKVIKDNISSHRYTNVGRELGGLSKTLHEINVQGGRNDSQLMNVLLYYPQINNILLAEYQI</sequence>
<protein>
    <recommendedName>
        <fullName evidence="3">Glycosyltransferase family 2 protein</fullName>
    </recommendedName>
</protein>
<keyword evidence="2" id="KW-1185">Reference proteome</keyword>
<comment type="caution">
    <text evidence="1">The sequence shown here is derived from an EMBL/GenBank/DDBJ whole genome shotgun (WGS) entry which is preliminary data.</text>
</comment>
<evidence type="ECO:0008006" key="3">
    <source>
        <dbReference type="Google" id="ProtNLM"/>
    </source>
</evidence>
<dbReference type="SUPFAM" id="SSF53448">
    <property type="entry name" value="Nucleotide-diphospho-sugar transferases"/>
    <property type="match status" value="1"/>
</dbReference>
<gene>
    <name evidence="1" type="ORF">M0L20_17965</name>
</gene>